<accession>A0AA38WKF8</accession>
<feature type="domain" description="Reverse transcriptase zinc-binding" evidence="1">
    <location>
        <begin position="228"/>
        <end position="310"/>
    </location>
</feature>
<protein>
    <recommendedName>
        <fullName evidence="1">Reverse transcriptase zinc-binding domain-containing protein</fullName>
    </recommendedName>
</protein>
<keyword evidence="3" id="KW-1185">Reference proteome</keyword>
<dbReference type="PANTHER" id="PTHR33116">
    <property type="entry name" value="REVERSE TRANSCRIPTASE ZINC-BINDING DOMAIN-CONTAINING PROTEIN-RELATED-RELATED"/>
    <property type="match status" value="1"/>
</dbReference>
<sequence length="418" mass="47620">MIFLPPEGKAFDEVNRTLATLRKAEFGFFGVIVEGGNMNRAKNWQILIDKFNSKLSCWKARSLSSGGRLCLCKSVLGSLGTYLFSLYKAPMKVLNKLESIRCNFFWGGTDEKRKICWLAWDKVLRDKPCGGLGIGSLRALNLAMLVKWKWREKTEPDALWLKVVRHYNNITSHSDSADNSTSLNRGIWASICGTDKDLRDLGINLTTLMHPDAGGTGWVWDLETTKSYSVSSLRKMIDGIALPMDNRESEWIRWIPSKVNIFLWRVLNKRLATRDNLQKRGVSIQSDGCPLCLSRTESVDHLMASCSTSKIVGAFLSTWLSWWPGNVNTVDDLWGAVCRSGKDKKEKDIFKVIGVAYLWSIWLQRNNIVFKGEVKKEIIIYRDVQFLAYDWIRCRAKGGKSLRWENWICKPESAVSSL</sequence>
<dbReference type="EMBL" id="JARYMX010000001">
    <property type="protein sequence ID" value="KAJ9564377.1"/>
    <property type="molecule type" value="Genomic_DNA"/>
</dbReference>
<evidence type="ECO:0000313" key="3">
    <source>
        <dbReference type="Proteomes" id="UP001172457"/>
    </source>
</evidence>
<dbReference type="InterPro" id="IPR026960">
    <property type="entry name" value="RVT-Znf"/>
</dbReference>
<name>A0AA38WKF8_9ASTR</name>
<evidence type="ECO:0000259" key="1">
    <source>
        <dbReference type="Pfam" id="PF13966"/>
    </source>
</evidence>
<dbReference type="Proteomes" id="UP001172457">
    <property type="component" value="Chromosome 1"/>
</dbReference>
<gene>
    <name evidence="2" type="ORF">OSB04_000343</name>
</gene>
<dbReference type="Pfam" id="PF13966">
    <property type="entry name" value="zf-RVT"/>
    <property type="match status" value="1"/>
</dbReference>
<dbReference type="PANTHER" id="PTHR33116:SF78">
    <property type="entry name" value="OS12G0587133 PROTEIN"/>
    <property type="match status" value="1"/>
</dbReference>
<proteinExistence type="predicted"/>
<reference evidence="2" key="1">
    <citation type="submission" date="2023-03" db="EMBL/GenBank/DDBJ databases">
        <title>Chromosome-scale reference genome and RAD-based genetic map of yellow starthistle (Centaurea solstitialis) reveal putative structural variation and QTLs associated with invader traits.</title>
        <authorList>
            <person name="Reatini B."/>
            <person name="Cang F.A."/>
            <person name="Jiang Q."/>
            <person name="Mckibben M.T.W."/>
            <person name="Barker M.S."/>
            <person name="Rieseberg L.H."/>
            <person name="Dlugosch K.M."/>
        </authorList>
    </citation>
    <scope>NUCLEOTIDE SEQUENCE</scope>
    <source>
        <strain evidence="2">CAN-66</strain>
        <tissue evidence="2">Leaf</tissue>
    </source>
</reference>
<evidence type="ECO:0000313" key="2">
    <source>
        <dbReference type="EMBL" id="KAJ9564377.1"/>
    </source>
</evidence>
<dbReference type="AlphaFoldDB" id="A0AA38WKF8"/>
<comment type="caution">
    <text evidence="2">The sequence shown here is derived from an EMBL/GenBank/DDBJ whole genome shotgun (WGS) entry which is preliminary data.</text>
</comment>
<organism evidence="2 3">
    <name type="scientific">Centaurea solstitialis</name>
    <name type="common">yellow star-thistle</name>
    <dbReference type="NCBI Taxonomy" id="347529"/>
    <lineage>
        <taxon>Eukaryota</taxon>
        <taxon>Viridiplantae</taxon>
        <taxon>Streptophyta</taxon>
        <taxon>Embryophyta</taxon>
        <taxon>Tracheophyta</taxon>
        <taxon>Spermatophyta</taxon>
        <taxon>Magnoliopsida</taxon>
        <taxon>eudicotyledons</taxon>
        <taxon>Gunneridae</taxon>
        <taxon>Pentapetalae</taxon>
        <taxon>asterids</taxon>
        <taxon>campanulids</taxon>
        <taxon>Asterales</taxon>
        <taxon>Asteraceae</taxon>
        <taxon>Carduoideae</taxon>
        <taxon>Cardueae</taxon>
        <taxon>Centaureinae</taxon>
        <taxon>Centaurea</taxon>
    </lineage>
</organism>